<evidence type="ECO:0000313" key="3">
    <source>
        <dbReference type="Proteomes" id="UP001151760"/>
    </source>
</evidence>
<keyword evidence="1" id="KW-1133">Transmembrane helix</keyword>
<keyword evidence="3" id="KW-1185">Reference proteome</keyword>
<feature type="transmembrane region" description="Helical" evidence="1">
    <location>
        <begin position="51"/>
        <end position="68"/>
    </location>
</feature>
<keyword evidence="1" id="KW-0812">Transmembrane</keyword>
<comment type="caution">
    <text evidence="2">The sequence shown here is derived from an EMBL/GenBank/DDBJ whole genome shotgun (WGS) entry which is preliminary data.</text>
</comment>
<protein>
    <submittedName>
        <fullName evidence="2">Uncharacterized protein</fullName>
    </submittedName>
</protein>
<evidence type="ECO:0000313" key="2">
    <source>
        <dbReference type="EMBL" id="GJU07446.1"/>
    </source>
</evidence>
<accession>A0ABQ5J5N8</accession>
<gene>
    <name evidence="2" type="ORF">Tco_1123876</name>
</gene>
<reference evidence="2" key="2">
    <citation type="submission" date="2022-01" db="EMBL/GenBank/DDBJ databases">
        <authorList>
            <person name="Yamashiro T."/>
            <person name="Shiraishi A."/>
            <person name="Satake H."/>
            <person name="Nakayama K."/>
        </authorList>
    </citation>
    <scope>NUCLEOTIDE SEQUENCE</scope>
</reference>
<dbReference type="Proteomes" id="UP001151760">
    <property type="component" value="Unassembled WGS sequence"/>
</dbReference>
<reference evidence="2" key="1">
    <citation type="journal article" date="2022" name="Int. J. Mol. Sci.">
        <title>Draft Genome of Tanacetum Coccineum: Genomic Comparison of Closely Related Tanacetum-Family Plants.</title>
        <authorList>
            <person name="Yamashiro T."/>
            <person name="Shiraishi A."/>
            <person name="Nakayama K."/>
            <person name="Satake H."/>
        </authorList>
    </citation>
    <scope>NUCLEOTIDE SEQUENCE</scope>
</reference>
<organism evidence="2 3">
    <name type="scientific">Tanacetum coccineum</name>
    <dbReference type="NCBI Taxonomy" id="301880"/>
    <lineage>
        <taxon>Eukaryota</taxon>
        <taxon>Viridiplantae</taxon>
        <taxon>Streptophyta</taxon>
        <taxon>Embryophyta</taxon>
        <taxon>Tracheophyta</taxon>
        <taxon>Spermatophyta</taxon>
        <taxon>Magnoliopsida</taxon>
        <taxon>eudicotyledons</taxon>
        <taxon>Gunneridae</taxon>
        <taxon>Pentapetalae</taxon>
        <taxon>asterids</taxon>
        <taxon>campanulids</taxon>
        <taxon>Asterales</taxon>
        <taxon>Asteraceae</taxon>
        <taxon>Asteroideae</taxon>
        <taxon>Anthemideae</taxon>
        <taxon>Anthemidinae</taxon>
        <taxon>Tanacetum</taxon>
    </lineage>
</organism>
<sequence length="99" mass="11490">MRTVNDCVNCTLYARWVYVFHAWVTANLDAKQSYSHFSSEGYYRHSSTNHVTCALEFTGYLSILALIFDFRLEVVSLILTCLLLQIALTFKHFVTSRRT</sequence>
<proteinExistence type="predicted"/>
<feature type="transmembrane region" description="Helical" evidence="1">
    <location>
        <begin position="74"/>
        <end position="94"/>
    </location>
</feature>
<evidence type="ECO:0000256" key="1">
    <source>
        <dbReference type="SAM" id="Phobius"/>
    </source>
</evidence>
<dbReference type="EMBL" id="BQNB010021540">
    <property type="protein sequence ID" value="GJU07446.1"/>
    <property type="molecule type" value="Genomic_DNA"/>
</dbReference>
<name>A0ABQ5J5N8_9ASTR</name>
<keyword evidence="1" id="KW-0472">Membrane</keyword>